<dbReference type="PANTHER" id="PTHR43133:SF62">
    <property type="entry name" value="RNA POLYMERASE SIGMA FACTOR SIGZ"/>
    <property type="match status" value="1"/>
</dbReference>
<keyword evidence="5" id="KW-1185">Reference proteome</keyword>
<dbReference type="RefSeq" id="WP_100990352.1">
    <property type="nucleotide sequence ID" value="NZ_CP025096.1"/>
</dbReference>
<evidence type="ECO:0000313" key="5">
    <source>
        <dbReference type="Proteomes" id="UP000232883"/>
    </source>
</evidence>
<dbReference type="OrthoDB" id="9784272at2"/>
<dbReference type="GO" id="GO:0006352">
    <property type="term" value="P:DNA-templated transcription initiation"/>
    <property type="evidence" value="ECO:0007669"/>
    <property type="project" value="InterPro"/>
</dbReference>
<dbReference type="InterPro" id="IPR013325">
    <property type="entry name" value="RNA_pol_sigma_r2"/>
</dbReference>
<accession>A0A2K8Z329</accession>
<name>A0A2K8Z329_9BACT</name>
<dbReference type="Proteomes" id="UP000232883">
    <property type="component" value="Chromosome"/>
</dbReference>
<dbReference type="AlphaFoldDB" id="A0A2K8Z329"/>
<dbReference type="PANTHER" id="PTHR43133">
    <property type="entry name" value="RNA POLYMERASE ECF-TYPE SIGMA FACTO"/>
    <property type="match status" value="1"/>
</dbReference>
<organism evidence="4 5">
    <name type="scientific">Spirosoma pollinicola</name>
    <dbReference type="NCBI Taxonomy" id="2057025"/>
    <lineage>
        <taxon>Bacteria</taxon>
        <taxon>Pseudomonadati</taxon>
        <taxon>Bacteroidota</taxon>
        <taxon>Cytophagia</taxon>
        <taxon>Cytophagales</taxon>
        <taxon>Cytophagaceae</taxon>
        <taxon>Spirosoma</taxon>
    </lineage>
</organism>
<evidence type="ECO:0000256" key="2">
    <source>
        <dbReference type="ARBA" id="ARBA00023082"/>
    </source>
</evidence>
<evidence type="ECO:0000313" key="4">
    <source>
        <dbReference type="EMBL" id="AUD04286.1"/>
    </source>
</evidence>
<sequence>MSQPVDIRQDSDLPDEWNAQSRLDFSTLYDRYAPVLLGVITRIVTDKTEAVSLLEQTFIQVRSELVQFQSEKKPLFIWLLGIARCTALEAVGQRKQIQMPVLQLKSTGQVVALPTSAVTHQTGFCIDSTDANLKELLDSVLFKNCTPEEAAATIGVPVDTARQQLRLAIQKLR</sequence>
<dbReference type="InterPro" id="IPR039425">
    <property type="entry name" value="RNA_pol_sigma-70-like"/>
</dbReference>
<dbReference type="GO" id="GO:0016987">
    <property type="term" value="F:sigma factor activity"/>
    <property type="evidence" value="ECO:0007669"/>
    <property type="project" value="UniProtKB-KW"/>
</dbReference>
<evidence type="ECO:0000256" key="3">
    <source>
        <dbReference type="ARBA" id="ARBA00023163"/>
    </source>
</evidence>
<protein>
    <submittedName>
        <fullName evidence="4">RNA polymerase subunit sigma-24</fullName>
    </submittedName>
</protein>
<dbReference type="Gene3D" id="1.10.1740.10">
    <property type="match status" value="1"/>
</dbReference>
<proteinExistence type="predicted"/>
<gene>
    <name evidence="4" type="ORF">CWM47_22040</name>
</gene>
<keyword evidence="3" id="KW-0804">Transcription</keyword>
<keyword evidence="1" id="KW-0805">Transcription regulation</keyword>
<reference evidence="4 5" key="1">
    <citation type="submission" date="2017-11" db="EMBL/GenBank/DDBJ databases">
        <title>Taxonomic description and genome sequences of Spirosoma HA7 sp. nov., isolated from pollen microhabitat of Corylus avellana.</title>
        <authorList>
            <person name="Ambika Manirajan B."/>
            <person name="Suarez C."/>
            <person name="Ratering S."/>
            <person name="Geissler-Plaum R."/>
            <person name="Cardinale M."/>
            <person name="Sylvia S."/>
        </authorList>
    </citation>
    <scope>NUCLEOTIDE SEQUENCE [LARGE SCALE GENOMIC DNA]</scope>
    <source>
        <strain evidence="4 5">HA7</strain>
    </source>
</reference>
<evidence type="ECO:0000256" key="1">
    <source>
        <dbReference type="ARBA" id="ARBA00023015"/>
    </source>
</evidence>
<dbReference type="SUPFAM" id="SSF88946">
    <property type="entry name" value="Sigma2 domain of RNA polymerase sigma factors"/>
    <property type="match status" value="1"/>
</dbReference>
<keyword evidence="2" id="KW-0731">Sigma factor</keyword>
<dbReference type="KEGG" id="spir:CWM47_22040"/>
<dbReference type="EMBL" id="CP025096">
    <property type="protein sequence ID" value="AUD04286.1"/>
    <property type="molecule type" value="Genomic_DNA"/>
</dbReference>